<evidence type="ECO:0000313" key="3">
    <source>
        <dbReference type="Proteomes" id="UP000028981"/>
    </source>
</evidence>
<name>A0A087LZ82_9HYPH</name>
<dbReference type="AlphaFoldDB" id="A0A087LZ82"/>
<proteinExistence type="predicted"/>
<protein>
    <recommendedName>
        <fullName evidence="1">STAS domain-containing protein</fullName>
    </recommendedName>
</protein>
<keyword evidence="3" id="KW-1185">Reference proteome</keyword>
<dbReference type="Pfam" id="PF13466">
    <property type="entry name" value="STAS_2"/>
    <property type="match status" value="1"/>
</dbReference>
<sequence length="96" mass="10044">MAHQEASAITLPEVIDLDALDAIRDKLIDAVEDGAVTVVASAVQRVSTNGLLMLISAAESARRNHNEFAVDAPSAAMLAAIDRLGLGAQFSGMMRP</sequence>
<evidence type="ECO:0000259" key="1">
    <source>
        <dbReference type="PROSITE" id="PS50801"/>
    </source>
</evidence>
<dbReference type="InterPro" id="IPR058548">
    <property type="entry name" value="MlaB-like_STAS"/>
</dbReference>
<comment type="caution">
    <text evidence="2">The sequence shown here is derived from an EMBL/GenBank/DDBJ whole genome shotgun (WGS) entry which is preliminary data.</text>
</comment>
<reference evidence="2 3" key="1">
    <citation type="submission" date="2014-08" db="EMBL/GenBank/DDBJ databases">
        <authorList>
            <person name="Hassan Y.I."/>
            <person name="Lepp D."/>
            <person name="Zhou T."/>
        </authorList>
    </citation>
    <scope>NUCLEOTIDE SEQUENCE [LARGE SCALE GENOMIC DNA]</scope>
    <source>
        <strain evidence="2 3">IFO13584</strain>
    </source>
</reference>
<dbReference type="STRING" id="46914.JP75_17675"/>
<dbReference type="SUPFAM" id="SSF52091">
    <property type="entry name" value="SpoIIaa-like"/>
    <property type="match status" value="1"/>
</dbReference>
<accession>A0A087LZ82</accession>
<gene>
    <name evidence="2" type="ORF">JP75_17675</name>
</gene>
<dbReference type="EMBL" id="JQGC01000017">
    <property type="protein sequence ID" value="KFL29935.1"/>
    <property type="molecule type" value="Genomic_DNA"/>
</dbReference>
<organism evidence="2 3">
    <name type="scientific">Devosia riboflavina</name>
    <dbReference type="NCBI Taxonomy" id="46914"/>
    <lineage>
        <taxon>Bacteria</taxon>
        <taxon>Pseudomonadati</taxon>
        <taxon>Pseudomonadota</taxon>
        <taxon>Alphaproteobacteria</taxon>
        <taxon>Hyphomicrobiales</taxon>
        <taxon>Devosiaceae</taxon>
        <taxon>Devosia</taxon>
    </lineage>
</organism>
<feature type="domain" description="STAS" evidence="1">
    <location>
        <begin position="1"/>
        <end position="96"/>
    </location>
</feature>
<dbReference type="InterPro" id="IPR002645">
    <property type="entry name" value="STAS_dom"/>
</dbReference>
<dbReference type="Gene3D" id="3.30.750.24">
    <property type="entry name" value="STAS domain"/>
    <property type="match status" value="1"/>
</dbReference>
<dbReference type="OrthoDB" id="7949742at2"/>
<evidence type="ECO:0000313" key="2">
    <source>
        <dbReference type="EMBL" id="KFL29935.1"/>
    </source>
</evidence>
<dbReference type="Proteomes" id="UP000028981">
    <property type="component" value="Unassembled WGS sequence"/>
</dbReference>
<dbReference type="PROSITE" id="PS50801">
    <property type="entry name" value="STAS"/>
    <property type="match status" value="1"/>
</dbReference>
<dbReference type="InterPro" id="IPR036513">
    <property type="entry name" value="STAS_dom_sf"/>
</dbReference>
<dbReference type="RefSeq" id="WP_035085424.1">
    <property type="nucleotide sequence ID" value="NZ_JQGC01000017.1"/>
</dbReference>